<feature type="binding site" evidence="11">
    <location>
        <position position="579"/>
    </location>
    <ligand>
        <name>Ca(2+)</name>
        <dbReference type="ChEBI" id="CHEBI:29108"/>
    </ligand>
</feature>
<comment type="subcellular location">
    <subcellularLocation>
        <location evidence="3">Secreted</location>
        <location evidence="3">Extracellular space</location>
    </subcellularLocation>
</comment>
<feature type="binding site" evidence="11">
    <location>
        <position position="578"/>
    </location>
    <ligand>
        <name>Ca(2+)</name>
        <dbReference type="ChEBI" id="CHEBI:29108"/>
    </ligand>
</feature>
<comment type="cofactor">
    <cofactor evidence="11">
        <name>Ca(2+)</name>
        <dbReference type="ChEBI" id="CHEBI:29108"/>
    </cofactor>
    <text evidence="11">Binds 1 Ca(2+) ion per subunit.</text>
</comment>
<comment type="function">
    <text evidence="2">Secreted tripeptidyl-peptidase which degrades proteins at acidic pHs and is involved in virulence.</text>
</comment>
<dbReference type="GO" id="GO:0008240">
    <property type="term" value="F:tripeptidyl-peptidase activity"/>
    <property type="evidence" value="ECO:0007669"/>
    <property type="project" value="UniProtKB-EC"/>
</dbReference>
<dbReference type="Gene3D" id="3.40.50.200">
    <property type="entry name" value="Peptidase S8/S53 domain"/>
    <property type="match status" value="2"/>
</dbReference>
<keyword evidence="10" id="KW-0865">Zymogen</keyword>
<dbReference type="Proteomes" id="UP000663861">
    <property type="component" value="Unassembled WGS sequence"/>
</dbReference>
<dbReference type="InterPro" id="IPR015500">
    <property type="entry name" value="Peptidase_S8_subtilisin-rel"/>
</dbReference>
<comment type="catalytic activity">
    <reaction evidence="1">
        <text>Release of an N-terminal tripeptide from a polypeptide.</text>
        <dbReference type="EC" id="3.4.14.10"/>
    </reaction>
</comment>
<dbReference type="InterPro" id="IPR015366">
    <property type="entry name" value="S53_propep"/>
</dbReference>
<feature type="binding site" evidence="11">
    <location>
        <position position="597"/>
    </location>
    <ligand>
        <name>Ca(2+)</name>
        <dbReference type="ChEBI" id="CHEBI:29108"/>
    </ligand>
</feature>
<evidence type="ECO:0000256" key="8">
    <source>
        <dbReference type="ARBA" id="ARBA00022825"/>
    </source>
</evidence>
<dbReference type="GO" id="GO:0005576">
    <property type="term" value="C:extracellular region"/>
    <property type="evidence" value="ECO:0007669"/>
    <property type="project" value="UniProtKB-SubCell"/>
</dbReference>
<dbReference type="InterPro" id="IPR036852">
    <property type="entry name" value="Peptidase_S8/S53_dom_sf"/>
</dbReference>
<name>A0A8H3GT19_9AGAM</name>
<evidence type="ECO:0000256" key="6">
    <source>
        <dbReference type="ARBA" id="ARBA00022723"/>
    </source>
</evidence>
<keyword evidence="7 11" id="KW-0378">Hydrolase</keyword>
<dbReference type="InterPro" id="IPR000209">
    <property type="entry name" value="Peptidase_S8/S53_dom"/>
</dbReference>
<keyword evidence="6 11" id="KW-0479">Metal-binding</keyword>
<dbReference type="InterPro" id="IPR050819">
    <property type="entry name" value="Tripeptidyl-peptidase_I"/>
</dbReference>
<feature type="domain" description="Peptidase S53" evidence="13">
    <location>
        <begin position="211"/>
        <end position="604"/>
    </location>
</feature>
<evidence type="ECO:0000256" key="10">
    <source>
        <dbReference type="ARBA" id="ARBA00023145"/>
    </source>
</evidence>
<dbReference type="GO" id="GO:0004252">
    <property type="term" value="F:serine-type endopeptidase activity"/>
    <property type="evidence" value="ECO:0007669"/>
    <property type="project" value="UniProtKB-UniRule"/>
</dbReference>
<feature type="signal peptide" evidence="12">
    <location>
        <begin position="1"/>
        <end position="19"/>
    </location>
</feature>
<keyword evidence="8 11" id="KW-0720">Serine protease</keyword>
<keyword evidence="12" id="KW-0732">Signal</keyword>
<feature type="non-terminal residue" evidence="14">
    <location>
        <position position="1"/>
    </location>
</feature>
<gene>
    <name evidence="14" type="ORF">RDB_LOCUS75398</name>
</gene>
<evidence type="ECO:0000256" key="11">
    <source>
        <dbReference type="PROSITE-ProRule" id="PRU01032"/>
    </source>
</evidence>
<evidence type="ECO:0000256" key="12">
    <source>
        <dbReference type="SAM" id="SignalP"/>
    </source>
</evidence>
<evidence type="ECO:0000256" key="2">
    <source>
        <dbReference type="ARBA" id="ARBA00002451"/>
    </source>
</evidence>
<dbReference type="SMART" id="SM00944">
    <property type="entry name" value="Pro-kuma_activ"/>
    <property type="match status" value="1"/>
</dbReference>
<sequence length="604" mass="65442">MWSLRLVGIVVVVAQGAFAASFGTHVVKERLAEVPRGWRYHSKAPSGYPLKLRIALPQPNFDVLERELYEVSDPKHTRYGQHLSSEQVNKLVAPHPDTLTSVDEWLASHGFELSTLERSPARDWVTIVLPVSKAEEMLGTEYAIWEHAESQEKIVRTMEYSLPESIHKHIHLITPTTMFGGPRPHKATFHYEDLPNSKSAVVAPDASCNNTITISCLQALYNIGNYTATVKSNRLGIAGYLEEFGNFADLQTFYKKYYPAAVGSNFTVESINGGINPQDPDQAGGEAQLDIQYAGGLSYPVQNIYYTTAGRPPFNASLGTTDNNSEPYLEFLQYLLAQKNPPQTISTSYGDEEQTVPIEYAKRVCGMFAQLGARGVTFLFSSGDGGVGDGRASNSTVCVSNDGKKTRKFLPSFPASCPYVTSVGGTHYVPEVVSNDGKKTRKFLPSFPASCPYVTSVGGTHYVPEVAVDFSGGGFSEYFERPTYQAIDVPLYLKKLGGAYSGLYNPKGRAFPDIAAQGSRFRVIVGGTDYSIGGTSASAPAVAGIIALLNDARLAKGLPALGFLNPWLYTLGRFGLNDITSGNNPGCGTPGFNATIGWDPVTGL</sequence>
<comment type="caution">
    <text evidence="14">The sequence shown here is derived from an EMBL/GenBank/DDBJ whole genome shotgun (WGS) entry which is preliminary data.</text>
</comment>
<evidence type="ECO:0000313" key="14">
    <source>
        <dbReference type="EMBL" id="CAE6466677.1"/>
    </source>
</evidence>
<evidence type="ECO:0000256" key="5">
    <source>
        <dbReference type="ARBA" id="ARBA00022670"/>
    </source>
</evidence>
<dbReference type="InterPro" id="IPR030400">
    <property type="entry name" value="Sedolisin_dom"/>
</dbReference>
<feature type="chain" id="PRO_5034800620" description="tripeptidyl-peptidase II" evidence="12">
    <location>
        <begin position="20"/>
        <end position="604"/>
    </location>
</feature>
<dbReference type="CDD" id="cd04056">
    <property type="entry name" value="Peptidases_S53"/>
    <property type="match status" value="1"/>
</dbReference>
<evidence type="ECO:0000313" key="15">
    <source>
        <dbReference type="Proteomes" id="UP000663861"/>
    </source>
</evidence>
<dbReference type="PANTHER" id="PTHR14218">
    <property type="entry name" value="PROTEASE S8 TRIPEPTIDYL PEPTIDASE I CLN2"/>
    <property type="match status" value="1"/>
</dbReference>
<dbReference type="CDD" id="cd11377">
    <property type="entry name" value="Pro-peptidase_S53"/>
    <property type="match status" value="1"/>
</dbReference>
<evidence type="ECO:0000256" key="9">
    <source>
        <dbReference type="ARBA" id="ARBA00022837"/>
    </source>
</evidence>
<evidence type="ECO:0000256" key="7">
    <source>
        <dbReference type="ARBA" id="ARBA00022801"/>
    </source>
</evidence>
<dbReference type="PRINTS" id="PR00723">
    <property type="entry name" value="SUBTILISIN"/>
</dbReference>
<protein>
    <recommendedName>
        <fullName evidence="4">tripeptidyl-peptidase II</fullName>
        <ecNumber evidence="4">3.4.14.10</ecNumber>
    </recommendedName>
</protein>
<dbReference type="Pfam" id="PF00082">
    <property type="entry name" value="Peptidase_S8"/>
    <property type="match status" value="1"/>
</dbReference>
<accession>A0A8H3GT19</accession>
<feature type="active site" description="Charge relay system" evidence="11">
    <location>
        <position position="536"/>
    </location>
</feature>
<reference evidence="14" key="1">
    <citation type="submission" date="2021-01" db="EMBL/GenBank/DDBJ databases">
        <authorList>
            <person name="Kaushik A."/>
        </authorList>
    </citation>
    <scope>NUCLEOTIDE SEQUENCE</scope>
    <source>
        <strain evidence="14">AG4-RS23</strain>
    </source>
</reference>
<evidence type="ECO:0000256" key="1">
    <source>
        <dbReference type="ARBA" id="ARBA00001910"/>
    </source>
</evidence>
<evidence type="ECO:0000256" key="4">
    <source>
        <dbReference type="ARBA" id="ARBA00012462"/>
    </source>
</evidence>
<dbReference type="PROSITE" id="PS51695">
    <property type="entry name" value="SEDOLISIN"/>
    <property type="match status" value="1"/>
</dbReference>
<dbReference type="Pfam" id="PF09286">
    <property type="entry name" value="Pro-kuma_activ"/>
    <property type="match status" value="1"/>
</dbReference>
<dbReference type="GO" id="GO:0006508">
    <property type="term" value="P:proteolysis"/>
    <property type="evidence" value="ECO:0007669"/>
    <property type="project" value="UniProtKB-KW"/>
</dbReference>
<dbReference type="EMBL" id="CAJMWY010001414">
    <property type="protein sequence ID" value="CAE6466677.1"/>
    <property type="molecule type" value="Genomic_DNA"/>
</dbReference>
<dbReference type="PROSITE" id="PS00138">
    <property type="entry name" value="SUBTILASE_SER"/>
    <property type="match status" value="1"/>
</dbReference>
<evidence type="ECO:0000256" key="3">
    <source>
        <dbReference type="ARBA" id="ARBA00004239"/>
    </source>
</evidence>
<keyword evidence="9 11" id="KW-0106">Calcium</keyword>
<dbReference type="SUPFAM" id="SSF52743">
    <property type="entry name" value="Subtilisin-like"/>
    <property type="match status" value="2"/>
</dbReference>
<proteinExistence type="predicted"/>
<feature type="binding site" evidence="11">
    <location>
        <position position="599"/>
    </location>
    <ligand>
        <name>Ca(2+)</name>
        <dbReference type="ChEBI" id="CHEBI:29108"/>
    </ligand>
</feature>
<dbReference type="AlphaFoldDB" id="A0A8H3GT19"/>
<keyword evidence="5 11" id="KW-0645">Protease</keyword>
<organism evidence="14 15">
    <name type="scientific">Rhizoctonia solani</name>
    <dbReference type="NCBI Taxonomy" id="456999"/>
    <lineage>
        <taxon>Eukaryota</taxon>
        <taxon>Fungi</taxon>
        <taxon>Dikarya</taxon>
        <taxon>Basidiomycota</taxon>
        <taxon>Agaricomycotina</taxon>
        <taxon>Agaricomycetes</taxon>
        <taxon>Cantharellales</taxon>
        <taxon>Ceratobasidiaceae</taxon>
        <taxon>Rhizoctonia</taxon>
    </lineage>
</organism>
<evidence type="ECO:0000259" key="13">
    <source>
        <dbReference type="PROSITE" id="PS51695"/>
    </source>
</evidence>
<dbReference type="PANTHER" id="PTHR14218:SF15">
    <property type="entry name" value="TRIPEPTIDYL-PEPTIDASE 1"/>
    <property type="match status" value="1"/>
</dbReference>
<dbReference type="EC" id="3.4.14.10" evidence="4"/>
<feature type="active site" description="Charge relay system" evidence="11">
    <location>
        <position position="290"/>
    </location>
</feature>
<dbReference type="SUPFAM" id="SSF54897">
    <property type="entry name" value="Protease propeptides/inhibitors"/>
    <property type="match status" value="1"/>
</dbReference>
<feature type="active site" description="Charge relay system" evidence="11">
    <location>
        <position position="286"/>
    </location>
</feature>
<dbReference type="GO" id="GO:0046872">
    <property type="term" value="F:metal ion binding"/>
    <property type="evidence" value="ECO:0007669"/>
    <property type="project" value="UniProtKB-UniRule"/>
</dbReference>
<dbReference type="InterPro" id="IPR023828">
    <property type="entry name" value="Peptidase_S8_Ser-AS"/>
</dbReference>